<proteinExistence type="predicted"/>
<keyword evidence="2" id="KW-1185">Reference proteome</keyword>
<accession>A0A9W7TS55</accession>
<sequence>MGEFPPDGWVTQERLMLNNFEHLPKTLRERVIAGYKWQQKKNSLGLLQDSLKKDVMEVMFPNLMKSH</sequence>
<protein>
    <submittedName>
        <fullName evidence="1">Uncharacterized protein</fullName>
    </submittedName>
</protein>
<comment type="caution">
    <text evidence="1">The sequence shown here is derived from an EMBL/GenBank/DDBJ whole genome shotgun (WGS) entry which is preliminary data.</text>
</comment>
<evidence type="ECO:0000313" key="2">
    <source>
        <dbReference type="Proteomes" id="UP001059041"/>
    </source>
</evidence>
<reference evidence="1" key="1">
    <citation type="submission" date="2021-02" db="EMBL/GenBank/DDBJ databases">
        <title>Comparative genomics reveals that relaxation of natural selection precedes convergent phenotypic evolution of cavefish.</title>
        <authorList>
            <person name="Peng Z."/>
        </authorList>
    </citation>
    <scope>NUCLEOTIDE SEQUENCE</scope>
    <source>
        <tissue evidence="1">Muscle</tissue>
    </source>
</reference>
<dbReference type="Proteomes" id="UP001059041">
    <property type="component" value="Linkage Group LG12"/>
</dbReference>
<dbReference type="EMBL" id="JAFHDT010000012">
    <property type="protein sequence ID" value="KAI7802452.1"/>
    <property type="molecule type" value="Genomic_DNA"/>
</dbReference>
<dbReference type="AlphaFoldDB" id="A0A9W7TS55"/>
<gene>
    <name evidence="1" type="ORF">IRJ41_010464</name>
</gene>
<organism evidence="1 2">
    <name type="scientific">Triplophysa rosa</name>
    <name type="common">Cave loach</name>
    <dbReference type="NCBI Taxonomy" id="992332"/>
    <lineage>
        <taxon>Eukaryota</taxon>
        <taxon>Metazoa</taxon>
        <taxon>Chordata</taxon>
        <taxon>Craniata</taxon>
        <taxon>Vertebrata</taxon>
        <taxon>Euteleostomi</taxon>
        <taxon>Actinopterygii</taxon>
        <taxon>Neopterygii</taxon>
        <taxon>Teleostei</taxon>
        <taxon>Ostariophysi</taxon>
        <taxon>Cypriniformes</taxon>
        <taxon>Nemacheilidae</taxon>
        <taxon>Triplophysa</taxon>
    </lineage>
</organism>
<name>A0A9W7TS55_TRIRA</name>
<evidence type="ECO:0000313" key="1">
    <source>
        <dbReference type="EMBL" id="KAI7802452.1"/>
    </source>
</evidence>